<keyword evidence="2" id="KW-1185">Reference proteome</keyword>
<organism evidence="1 2">
    <name type="scientific">Portibacter lacus</name>
    <dbReference type="NCBI Taxonomy" id="1099794"/>
    <lineage>
        <taxon>Bacteria</taxon>
        <taxon>Pseudomonadati</taxon>
        <taxon>Bacteroidota</taxon>
        <taxon>Saprospiria</taxon>
        <taxon>Saprospirales</taxon>
        <taxon>Haliscomenobacteraceae</taxon>
        <taxon>Portibacter</taxon>
    </lineage>
</organism>
<evidence type="ECO:0000313" key="1">
    <source>
        <dbReference type="EMBL" id="GLR15932.1"/>
    </source>
</evidence>
<gene>
    <name evidence="1" type="ORF">GCM10007940_05470</name>
</gene>
<name>A0AA37SL53_9BACT</name>
<dbReference type="EMBL" id="BSOH01000002">
    <property type="protein sequence ID" value="GLR15932.1"/>
    <property type="molecule type" value="Genomic_DNA"/>
</dbReference>
<reference evidence="1" key="2">
    <citation type="submission" date="2023-01" db="EMBL/GenBank/DDBJ databases">
        <title>Draft genome sequence of Portibacter lacus strain NBRC 108769.</title>
        <authorList>
            <person name="Sun Q."/>
            <person name="Mori K."/>
        </authorList>
    </citation>
    <scope>NUCLEOTIDE SEQUENCE</scope>
    <source>
        <strain evidence="1">NBRC 108769</strain>
    </source>
</reference>
<protein>
    <submittedName>
        <fullName evidence="1">Uncharacterized protein</fullName>
    </submittedName>
</protein>
<proteinExistence type="predicted"/>
<dbReference type="RefSeq" id="WP_235295494.1">
    <property type="nucleotide sequence ID" value="NZ_BSOH01000002.1"/>
</dbReference>
<dbReference type="Proteomes" id="UP001156666">
    <property type="component" value="Unassembled WGS sequence"/>
</dbReference>
<evidence type="ECO:0000313" key="2">
    <source>
        <dbReference type="Proteomes" id="UP001156666"/>
    </source>
</evidence>
<dbReference type="AlphaFoldDB" id="A0AA37SL53"/>
<reference evidence="1" key="1">
    <citation type="journal article" date="2014" name="Int. J. Syst. Evol. Microbiol.">
        <title>Complete genome sequence of Corynebacterium casei LMG S-19264T (=DSM 44701T), isolated from a smear-ripened cheese.</title>
        <authorList>
            <consortium name="US DOE Joint Genome Institute (JGI-PGF)"/>
            <person name="Walter F."/>
            <person name="Albersmeier A."/>
            <person name="Kalinowski J."/>
            <person name="Ruckert C."/>
        </authorList>
    </citation>
    <scope>NUCLEOTIDE SEQUENCE</scope>
    <source>
        <strain evidence="1">NBRC 108769</strain>
    </source>
</reference>
<sequence length="76" mass="8947">MSRRSLKKFDFGKGIYYFNINKGTNSNITIKRVEKNKAIDAYKSYVKSYQEKVEWLGKWDGSKFVENDIEKLNKAS</sequence>
<comment type="caution">
    <text evidence="1">The sequence shown here is derived from an EMBL/GenBank/DDBJ whole genome shotgun (WGS) entry which is preliminary data.</text>
</comment>
<accession>A0AA37SL53</accession>